<dbReference type="InterPro" id="IPR000182">
    <property type="entry name" value="GNAT_dom"/>
</dbReference>
<evidence type="ECO:0000259" key="1">
    <source>
        <dbReference type="PROSITE" id="PS51186"/>
    </source>
</evidence>
<reference evidence="2 3" key="1">
    <citation type="submission" date="2015-10" db="EMBL/GenBank/DDBJ databases">
        <title>Draft genome sequence of Thermococcus celericrescens strain DSM 17994.</title>
        <authorList>
            <person name="Hong S.-J."/>
            <person name="Park C.-E."/>
            <person name="Shin J.-H."/>
        </authorList>
    </citation>
    <scope>NUCLEOTIDE SEQUENCE [LARGE SCALE GENOMIC DNA]</scope>
    <source>
        <strain evidence="2 3">DSM 17994</strain>
    </source>
</reference>
<dbReference type="AlphaFoldDB" id="A0A100XXS4"/>
<keyword evidence="3" id="KW-1185">Reference proteome</keyword>
<dbReference type="PROSITE" id="PS51186">
    <property type="entry name" value="GNAT"/>
    <property type="match status" value="1"/>
</dbReference>
<comment type="caution">
    <text evidence="2">The sequence shown here is derived from an EMBL/GenBank/DDBJ whole genome shotgun (WGS) entry which is preliminary data.</text>
</comment>
<dbReference type="EMBL" id="LLYW01000020">
    <property type="protein sequence ID" value="KUH33402.1"/>
    <property type="molecule type" value="Genomic_DNA"/>
</dbReference>
<proteinExistence type="predicted"/>
<gene>
    <name evidence="2" type="ORF">APY94_06150</name>
</gene>
<protein>
    <recommendedName>
        <fullName evidence="1">N-acetyltransferase domain-containing protein</fullName>
    </recommendedName>
</protein>
<sequence>MTLETEHITFRSAIISAYSENPCQVLPNALWKTLKEINKFETSLKIENGVVTQLKAWKDDALYVYWNRDRSPPEIPEKRLESMKFALVHQDFLKDFPTEKFDVMRPYFRLIHKNQKIKETKPPQGFRIANVDIKREIDIVADIIKKCYEDINVNPEIVKSWTKHPVFDPNLWIWVIDSEKNTPAGLGIAEFDPTIREGSLEWIQVLPEYRGKGIGKTIVLELLRRLQDRAAFTTVSGEVNNKTKPEIIYRRCGFQGNDVWWLLIKNE</sequence>
<evidence type="ECO:0000313" key="2">
    <source>
        <dbReference type="EMBL" id="KUH33402.1"/>
    </source>
</evidence>
<dbReference type="SUPFAM" id="SSF55729">
    <property type="entry name" value="Acyl-CoA N-acyltransferases (Nat)"/>
    <property type="match status" value="1"/>
</dbReference>
<dbReference type="Proteomes" id="UP000053462">
    <property type="component" value="Unassembled WGS sequence"/>
</dbReference>
<dbReference type="Pfam" id="PF13508">
    <property type="entry name" value="Acetyltransf_7"/>
    <property type="match status" value="1"/>
</dbReference>
<dbReference type="InterPro" id="IPR016181">
    <property type="entry name" value="Acyl_CoA_acyltransferase"/>
</dbReference>
<evidence type="ECO:0000313" key="3">
    <source>
        <dbReference type="Proteomes" id="UP000053462"/>
    </source>
</evidence>
<organism evidence="2 3">
    <name type="scientific">Thermococcus celericrescens</name>
    <dbReference type="NCBI Taxonomy" id="227598"/>
    <lineage>
        <taxon>Archaea</taxon>
        <taxon>Methanobacteriati</taxon>
        <taxon>Methanobacteriota</taxon>
        <taxon>Thermococci</taxon>
        <taxon>Thermococcales</taxon>
        <taxon>Thermococcaceae</taxon>
        <taxon>Thermococcus</taxon>
    </lineage>
</organism>
<feature type="domain" description="N-acetyltransferase" evidence="1">
    <location>
        <begin position="126"/>
        <end position="267"/>
    </location>
</feature>
<dbReference type="Gene3D" id="3.40.630.30">
    <property type="match status" value="1"/>
</dbReference>
<name>A0A100XXS4_9EURY</name>
<dbReference type="GO" id="GO:0016747">
    <property type="term" value="F:acyltransferase activity, transferring groups other than amino-acyl groups"/>
    <property type="evidence" value="ECO:0007669"/>
    <property type="project" value="InterPro"/>
</dbReference>
<dbReference type="CDD" id="cd04301">
    <property type="entry name" value="NAT_SF"/>
    <property type="match status" value="1"/>
</dbReference>
<accession>A0A100XXS4</accession>